<evidence type="ECO:0000259" key="6">
    <source>
        <dbReference type="Pfam" id="PF00676"/>
    </source>
</evidence>
<dbReference type="InterPro" id="IPR029061">
    <property type="entry name" value="THDP-binding"/>
</dbReference>
<evidence type="ECO:0000256" key="3">
    <source>
        <dbReference type="ARBA" id="ARBA00023052"/>
    </source>
</evidence>
<comment type="cofactor">
    <cofactor evidence="1">
        <name>thiamine diphosphate</name>
        <dbReference type="ChEBI" id="CHEBI:58937"/>
    </cofactor>
</comment>
<dbReference type="GO" id="GO:0004739">
    <property type="term" value="F:pyruvate dehydrogenase (acetyl-transferring) activity"/>
    <property type="evidence" value="ECO:0007669"/>
    <property type="project" value="UniProtKB-EC"/>
</dbReference>
<protein>
    <submittedName>
        <fullName evidence="7">Thiamine pyrophosphate-dependent dehydrogenase E1 component subunit alpha</fullName>
    </submittedName>
</protein>
<dbReference type="Proteomes" id="UP000281128">
    <property type="component" value="Unassembled WGS sequence"/>
</dbReference>
<organism evidence="7 8">
    <name type="scientific">Roseovarius spongiae</name>
    <dbReference type="NCBI Taxonomy" id="2320272"/>
    <lineage>
        <taxon>Bacteria</taxon>
        <taxon>Pseudomonadati</taxon>
        <taxon>Pseudomonadota</taxon>
        <taxon>Alphaproteobacteria</taxon>
        <taxon>Rhodobacterales</taxon>
        <taxon>Roseobacteraceae</taxon>
        <taxon>Roseovarius</taxon>
    </lineage>
</organism>
<reference evidence="7 8" key="1">
    <citation type="submission" date="2018-09" db="EMBL/GenBank/DDBJ databases">
        <title>Roseovarius spongiae sp. nov., isolated from a marine sponge.</title>
        <authorList>
            <person name="Zhuang L."/>
            <person name="Luo L."/>
        </authorList>
    </citation>
    <scope>NUCLEOTIDE SEQUENCE [LARGE SCALE GENOMIC DNA]</scope>
    <source>
        <strain evidence="7 8">HN-E21</strain>
    </source>
</reference>
<dbReference type="EMBL" id="RAPE01000008">
    <property type="protein sequence ID" value="RKF12413.1"/>
    <property type="molecule type" value="Genomic_DNA"/>
</dbReference>
<evidence type="ECO:0000256" key="1">
    <source>
        <dbReference type="ARBA" id="ARBA00001964"/>
    </source>
</evidence>
<accession>A0A3A8B747</accession>
<keyword evidence="8" id="KW-1185">Reference proteome</keyword>
<keyword evidence="2" id="KW-0560">Oxidoreductase</keyword>
<dbReference type="Pfam" id="PF00676">
    <property type="entry name" value="E1_dh"/>
    <property type="match status" value="1"/>
</dbReference>
<dbReference type="InterPro" id="IPR050642">
    <property type="entry name" value="PDH_E1_Alpha_Subunit"/>
</dbReference>
<dbReference type="GO" id="GO:0006086">
    <property type="term" value="P:pyruvate decarboxylation to acetyl-CoA"/>
    <property type="evidence" value="ECO:0007669"/>
    <property type="project" value="TreeGrafter"/>
</dbReference>
<comment type="catalytic activity">
    <reaction evidence="5">
        <text>N(6)-[(R)-lipoyl]-L-lysyl-[protein] + pyruvate + H(+) = N(6)-[(R)-S(8)-acetyldihydrolipoyl]-L-lysyl-[protein] + CO2</text>
        <dbReference type="Rhea" id="RHEA:19189"/>
        <dbReference type="Rhea" id="RHEA-COMP:10474"/>
        <dbReference type="Rhea" id="RHEA-COMP:10478"/>
        <dbReference type="ChEBI" id="CHEBI:15361"/>
        <dbReference type="ChEBI" id="CHEBI:15378"/>
        <dbReference type="ChEBI" id="CHEBI:16526"/>
        <dbReference type="ChEBI" id="CHEBI:83099"/>
        <dbReference type="ChEBI" id="CHEBI:83111"/>
        <dbReference type="EC" id="1.2.4.1"/>
    </reaction>
</comment>
<name>A0A3A8B747_9RHOB</name>
<evidence type="ECO:0000313" key="7">
    <source>
        <dbReference type="EMBL" id="RKF12413.1"/>
    </source>
</evidence>
<dbReference type="AlphaFoldDB" id="A0A3A8B747"/>
<evidence type="ECO:0000256" key="2">
    <source>
        <dbReference type="ARBA" id="ARBA00023002"/>
    </source>
</evidence>
<dbReference type="CDD" id="cd02000">
    <property type="entry name" value="TPP_E1_PDC_ADC_BCADC"/>
    <property type="match status" value="1"/>
</dbReference>
<dbReference type="OrthoDB" id="9766715at2"/>
<dbReference type="InterPro" id="IPR001017">
    <property type="entry name" value="DH_E1"/>
</dbReference>
<comment type="caution">
    <text evidence="7">The sequence shown here is derived from an EMBL/GenBank/DDBJ whole genome shotgun (WGS) entry which is preliminary data.</text>
</comment>
<evidence type="ECO:0000256" key="4">
    <source>
        <dbReference type="ARBA" id="ARBA00025211"/>
    </source>
</evidence>
<dbReference type="RefSeq" id="WP_121169055.1">
    <property type="nucleotide sequence ID" value="NZ_RAPE01000008.1"/>
</dbReference>
<keyword evidence="3" id="KW-0786">Thiamine pyrophosphate</keyword>
<evidence type="ECO:0000256" key="5">
    <source>
        <dbReference type="ARBA" id="ARBA00051231"/>
    </source>
</evidence>
<feature type="domain" description="Dehydrogenase E1 component" evidence="6">
    <location>
        <begin position="43"/>
        <end position="342"/>
    </location>
</feature>
<comment type="function">
    <text evidence="4">The pyruvate dehydrogenase complex catalyzes the overall conversion of pyruvate to acetyl-CoA and CO(2). It contains multiple copies of three enzymatic components: pyruvate dehydrogenase (E1), dihydrolipoamide acetyltransferase (E2) and lipoamide dehydrogenase (E3).</text>
</comment>
<sequence>MKPTFHKLHRSTLGDLVEPGAYRDPVRIGNRSREALLEDLACMLRIRKTEEQVGTLAEQGIVKTPIHLAIGQEAIPVGLSRHLRPSDAVFGGHRSHAHYLALGGDLDGLIAEIMCRETGVASGRGGSMHLIDRARGFAGSVPLVGATIPLGVGAALALKMDGQGGVGVCYFGDGACEEGVLHESLNLARVLNAPAIFVAENNLYSSHLDIAQRQPNDRLARFAEAHDMRARTVDGNDVCAVAAAAEELVGAARAGDGPGFLEVITYRWRGHVGPDANIDVGLRRSATEVAAWKKRDPIARLASALIADGALDEAGYDVLKQQELERVNAAIAAAEGAGFPDPATLLDHVYSEGA</sequence>
<dbReference type="Gene3D" id="3.40.50.970">
    <property type="match status" value="1"/>
</dbReference>
<proteinExistence type="predicted"/>
<dbReference type="PANTHER" id="PTHR11516">
    <property type="entry name" value="PYRUVATE DEHYDROGENASE E1 COMPONENT, ALPHA SUBUNIT BACTERIAL AND ORGANELLAR"/>
    <property type="match status" value="1"/>
</dbReference>
<dbReference type="SUPFAM" id="SSF52518">
    <property type="entry name" value="Thiamin diphosphate-binding fold (THDP-binding)"/>
    <property type="match status" value="1"/>
</dbReference>
<dbReference type="PANTHER" id="PTHR11516:SF60">
    <property type="entry name" value="PYRUVATE DEHYDROGENASE E1 COMPONENT SUBUNIT ALPHA"/>
    <property type="match status" value="1"/>
</dbReference>
<gene>
    <name evidence="7" type="ORF">D6850_18260</name>
</gene>
<evidence type="ECO:0000313" key="8">
    <source>
        <dbReference type="Proteomes" id="UP000281128"/>
    </source>
</evidence>